<dbReference type="OrthoDB" id="1467054at2"/>
<proteinExistence type="predicted"/>
<reference evidence="1 2" key="1">
    <citation type="submission" date="2017-12" db="EMBL/GenBank/DDBJ databases">
        <title>The draft genome sequence of Brumimicrobium saltpan LHR20.</title>
        <authorList>
            <person name="Do Z.-J."/>
            <person name="Luo H.-R."/>
        </authorList>
    </citation>
    <scope>NUCLEOTIDE SEQUENCE [LARGE SCALE GENOMIC DNA]</scope>
    <source>
        <strain evidence="1 2">LHR20</strain>
    </source>
</reference>
<protein>
    <submittedName>
        <fullName evidence="1">Uncharacterized protein</fullName>
    </submittedName>
</protein>
<sequence>MKELFYETISYHELINGDLAPKTVDTSNITEYFNSEGVYCQEMILAKYDKDDFEFIEEIRISSAHPLAESYFDAEEPHFPKKAQDNLKSKILQHLDIQTVNLENKLIYKSENGVQLVGMIIDADWDEVEKNRLKYCYFNRLLQEMEKKHIGIIKQINITQSEDQLKSSIIKIQRDLHGNLNEITNEFNLKSSDLEIKVKKVYTDKDCIILVYKSMLEILDYISTTFYDFIDQKKDIPYYSKLFNQNDVVTKTEKILKQLDEIEIEERLQLLIEDELRKILDFDISKRITYLEFDEFKRFLYHFSKFLEKHKHETFGQTDLIHFLISISFKKQIFFEYIIHQLQSTLIKSDGFEERNEFLMTKKKEYLQLKLSSIKPFNADETPLVLDLLQWVNLELKHVKRETQTRIPESQKLVNEKIVTTLSSKKLGAYYLVSKDFGIFKPESMIQFSEWIHETHKNETDHSYTPDSIRNNFYKIESKSREMLRDFAFYILDVTNQNKE</sequence>
<organism evidence="1 2">
    <name type="scientific">Brumimicrobium salinarum</name>
    <dbReference type="NCBI Taxonomy" id="2058658"/>
    <lineage>
        <taxon>Bacteria</taxon>
        <taxon>Pseudomonadati</taxon>
        <taxon>Bacteroidota</taxon>
        <taxon>Flavobacteriia</taxon>
        <taxon>Flavobacteriales</taxon>
        <taxon>Crocinitomicaceae</taxon>
        <taxon>Brumimicrobium</taxon>
    </lineage>
</organism>
<dbReference type="EMBL" id="PJNI01000024">
    <property type="protein sequence ID" value="PKR79571.1"/>
    <property type="molecule type" value="Genomic_DNA"/>
</dbReference>
<comment type="caution">
    <text evidence="1">The sequence shown here is derived from an EMBL/GenBank/DDBJ whole genome shotgun (WGS) entry which is preliminary data.</text>
</comment>
<gene>
    <name evidence="1" type="ORF">CW751_14570</name>
</gene>
<keyword evidence="2" id="KW-1185">Reference proteome</keyword>
<dbReference type="AlphaFoldDB" id="A0A2I0QZ15"/>
<dbReference type="Proteomes" id="UP000236654">
    <property type="component" value="Unassembled WGS sequence"/>
</dbReference>
<accession>A0A2I0QZ15</accession>
<name>A0A2I0QZ15_9FLAO</name>
<evidence type="ECO:0000313" key="2">
    <source>
        <dbReference type="Proteomes" id="UP000236654"/>
    </source>
</evidence>
<evidence type="ECO:0000313" key="1">
    <source>
        <dbReference type="EMBL" id="PKR79571.1"/>
    </source>
</evidence>